<evidence type="ECO:0000313" key="3">
    <source>
        <dbReference type="Proteomes" id="UP000568664"/>
    </source>
</evidence>
<dbReference type="EMBL" id="JABBXH010000003">
    <property type="protein sequence ID" value="NMP31990.1"/>
    <property type="molecule type" value="Genomic_DNA"/>
</dbReference>
<dbReference type="InterPro" id="IPR010499">
    <property type="entry name" value="AraC_E-bd"/>
</dbReference>
<proteinExistence type="predicted"/>
<dbReference type="PANTHER" id="PTHR36444">
    <property type="entry name" value="TRANSCRIPTIONAL REGULATOR PROTEIN YOBU-RELATED"/>
    <property type="match status" value="1"/>
</dbReference>
<dbReference type="RefSeq" id="WP_169075316.1">
    <property type="nucleotide sequence ID" value="NZ_JABBXH010000003.1"/>
</dbReference>
<dbReference type="Gene3D" id="3.20.80.10">
    <property type="entry name" value="Regulatory factor, effector binding domain"/>
    <property type="match status" value="1"/>
</dbReference>
<dbReference type="Pfam" id="PF14526">
    <property type="entry name" value="Cass2"/>
    <property type="match status" value="1"/>
</dbReference>
<dbReference type="InterPro" id="IPR029441">
    <property type="entry name" value="Cass2"/>
</dbReference>
<comment type="caution">
    <text evidence="2">The sequence shown here is derived from an EMBL/GenBank/DDBJ whole genome shotgun (WGS) entry which is preliminary data.</text>
</comment>
<evidence type="ECO:0000259" key="1">
    <source>
        <dbReference type="SMART" id="SM00871"/>
    </source>
</evidence>
<accession>A0A7Y0LF31</accession>
<dbReference type="InterPro" id="IPR053182">
    <property type="entry name" value="YobU-like_regulator"/>
</dbReference>
<evidence type="ECO:0000313" key="2">
    <source>
        <dbReference type="EMBL" id="NMP31990.1"/>
    </source>
</evidence>
<dbReference type="InterPro" id="IPR011256">
    <property type="entry name" value="Reg_factor_effector_dom_sf"/>
</dbReference>
<protein>
    <submittedName>
        <fullName evidence="2">AraC family transcriptional regulator</fullName>
    </submittedName>
</protein>
<reference evidence="2 3" key="1">
    <citation type="submission" date="2020-04" db="EMBL/GenBank/DDBJ databases">
        <title>Thalassotalea sp. M1531, isolated from the surface of marine red alga.</title>
        <authorList>
            <person name="Pang L."/>
            <person name="Lu D.-C."/>
        </authorList>
    </citation>
    <scope>NUCLEOTIDE SEQUENCE [LARGE SCALE GENOMIC DNA]</scope>
    <source>
        <strain evidence="2 3">M1531</strain>
    </source>
</reference>
<name>A0A7Y0LF31_9GAMM</name>
<keyword evidence="3" id="KW-1185">Reference proteome</keyword>
<sequence length="148" mass="16853">MELKTISAKTINGIVERTHNALEMSPNGKIPGLWQKFDELVPVDYQHGERVYGVYYDYESDHTGEFNVLAGFDGANLPTNVSLTKIDIPSGKYLVFSQQGEMPQIAIDAWTEVWQYFTTGEAKHQRLHTIDFEYYPNGNSIEVYIAVE</sequence>
<organism evidence="2 3">
    <name type="scientific">Thalassotalea algicola</name>
    <dbReference type="NCBI Taxonomy" id="2716224"/>
    <lineage>
        <taxon>Bacteria</taxon>
        <taxon>Pseudomonadati</taxon>
        <taxon>Pseudomonadota</taxon>
        <taxon>Gammaproteobacteria</taxon>
        <taxon>Alteromonadales</taxon>
        <taxon>Colwelliaceae</taxon>
        <taxon>Thalassotalea</taxon>
    </lineage>
</organism>
<dbReference type="PANTHER" id="PTHR36444:SF2">
    <property type="entry name" value="TRANSCRIPTIONAL REGULATOR PROTEIN YOBU-RELATED"/>
    <property type="match status" value="1"/>
</dbReference>
<gene>
    <name evidence="2" type="ORF">HII17_10465</name>
</gene>
<dbReference type="SMART" id="SM00871">
    <property type="entry name" value="AraC_E_bind"/>
    <property type="match status" value="1"/>
</dbReference>
<dbReference type="SUPFAM" id="SSF55136">
    <property type="entry name" value="Probable bacterial effector-binding domain"/>
    <property type="match status" value="1"/>
</dbReference>
<dbReference type="Proteomes" id="UP000568664">
    <property type="component" value="Unassembled WGS sequence"/>
</dbReference>
<feature type="domain" description="AraC effector-binding" evidence="1">
    <location>
        <begin position="1"/>
        <end position="148"/>
    </location>
</feature>
<dbReference type="AlphaFoldDB" id="A0A7Y0LF31"/>